<dbReference type="InterPro" id="IPR012337">
    <property type="entry name" value="RNaseH-like_sf"/>
</dbReference>
<evidence type="ECO:0000256" key="2">
    <source>
        <dbReference type="SAM" id="MobiDB-lite"/>
    </source>
</evidence>
<feature type="compositionally biased region" description="Acidic residues" evidence="2">
    <location>
        <begin position="1314"/>
        <end position="1331"/>
    </location>
</feature>
<feature type="compositionally biased region" description="Basic and acidic residues" evidence="2">
    <location>
        <begin position="242"/>
        <end position="255"/>
    </location>
</feature>
<dbReference type="SMART" id="SM00356">
    <property type="entry name" value="ZnF_C3H1"/>
    <property type="match status" value="1"/>
</dbReference>
<evidence type="ECO:0000256" key="1">
    <source>
        <dbReference type="PROSITE-ProRule" id="PRU00723"/>
    </source>
</evidence>
<keyword evidence="1" id="KW-0863">Zinc-finger</keyword>
<feature type="region of interest" description="Disordered" evidence="2">
    <location>
        <begin position="758"/>
        <end position="782"/>
    </location>
</feature>
<keyword evidence="1" id="KW-0862">Zinc</keyword>
<dbReference type="InterPro" id="IPR001584">
    <property type="entry name" value="Integrase_cat-core"/>
</dbReference>
<dbReference type="InterPro" id="IPR000571">
    <property type="entry name" value="Znf_CCCH"/>
</dbReference>
<sequence length="2301" mass="257791">MADVRRRKATAQELEQGQEEIRLADARFRKEAVERGEKALEDGPEKGTSEEAEAMMSPPIEDKRDSNPKGTPARSPDEGSASKPLQPPTDPPPQPPELGNGDTSYGMRDQKMNENVESGSLTAERPLRSEMATPGGPMSEAATPGGFLGPQVPLFSEEQLRNFAFIHSQAPWLYGNPQSIFTGSVPRPTFLDVDAPRVAQSQMERDVEFLKSQIARDRDEKEEFRKQIQSLTAENQRLRSKANGDEKVSKEEELRFSTPEEQTSKPNSGHPEDDQDWLRRRSTEKTESSKEAGRPPFLPEAAEFKEAADFKTPKEAERPPKGRTEDSEEGAQKPSSGRSVPQSGEATFTEKSIEFMMIMMETMKDLQKKVSESKEESGMVRGVEIVRTGVPDLPTLQPWTPSQGPLQLGDWLLTVEPIAADLSATSEKWWALMVKSAEDWYQRHMAMSPLDRVQHDVRPPQEVNLEKWSRLERRMASLLLQAVPEVVKEELISARRSSVFGILTQLLLTYCPGGVLEKQTLLRGLEDPMEVATMAEAPSAIRRWLRWKLRSQEIGAVTPDPALLLKGLNKLTRKVLESNKELQFRVRLARNSLGVDTRPTDITVNQFATHLLAEVEQVSLAEKRAASVGTKGDVKLKAMEVDKGKGKGKDRLEGDEKQKPKCKFYLTDGGCRKGKECGFSHDVRDEKRRRYTCGSVDHLSPSCTRSRGPSSETSPTKPRVAKVEGEDKGSSGKDPEVSSQASSDSALKDLLEEANKMLRSLSSKPSSSQASSGGSTQEDERKDVMERLQQQLKAMKAFKMRRLATGADVGLVDSGATHALRPCRDGENVQEYPLVDVGLADGRAVRLRMAPGGSMIAPSPAIEPIVPMGQLTEVLGCQIVWSHGEMQLRHPEKGDIPIQMKEGCPHLAKSTALDLIAEIEDAKVGIPKTLGEYDEEVCWMKRLVEQHPVLSSLPEYIKEKLVVCPGEWSALPGNRHQRKRWRRDGMMVHLFAGPDSGFTLKKALRQLGGPDDKLLEVDLKRGSHHDVMTDEGVYAGLIRAAIESKVLAVVAGPNCRTRSLLRHVPIPGQPNAPRPIRRWGGEEFGVKEATEEEIQKLHEDDIMMWRCIFLFMLSTYMRRARKLDDWVAFGLEQPASPRDYMPEVVSFWDTQEWKAIASEFALEEITFKQGAMGGASPKPTTFGGNLELNVDVFQRRSFGSPVKVSSSTDLSRWAPGVMSMVSSALIQQVCQSGMKLKSLTWEEHLEFRHAPYRRVLSIDTAGPLKPAYDSGGAMARYFLVGALTWRVPRGTDKLKDPPEEDLPDDAPMIEAEGEDGEVHDEVQDEVPPDEDGSGRGALVQLSGEAPGDERSHPGEGAEPAEPLQTHGPPTLEEATELRVFRMALPMKSKKAREVVATVMEFVLRLRSEGYHIGRIHSDQGHEFAGEFRRWALQRGIYLTRTAGDDPRGNGRAEVAVKAFKNYIRRTLRQASVDAKWWPWALRYSNEVQRCIRMGTKPDWPRFLQEVRVRKRTWKKDDLSSRVETVQYLCPSIENHGHWIYKSGEAPRLTRYILAPTTEPEDDTVWVAVEREGRDAQEQRRRIRGKSTLRKMEASLMSSEEVEEEEKKIEVRRVMKLVEEEMQTLINEDPEIAADEEVLRNWSEWEPSIRSEVESLTVEKSALKPLTKAAVEELKLQAQKERKKLEILPSKMVFTIKPGGKLKSRWVVCGNHEEKKEGEETYSTGADATTLRLLVWTSTKMGWCGCVLDVRTAFLNAEMEQSPEEDLLLIQAPHVLREAKFFKGEALFLPLRAVYGFRRSPRLWGLHRDRTMRDMKISVVLDGRKEMLVLKQLESEQNLWKVVVLRKGFQEDLEDEFVSNGRVVGLVMTYVDDILITGRREVMESVTQQLQQTWSTSVPEEIGEKPVRFLGIEITRCLAEGEERMHWSLNQQAYIRDLLGRYEDGEKVRKIPITRDQAAMSQDVTPPTPEGVKSCQKVIGELLWLVTRTRPDLMFGVSRTGASVLKSTHAIQETAKQILKLCPESDESHGSFIVLANGSSMFWRSGRQSAVTLSTAESELTELVEAMVAGESVYAIISELFAEVNRIALCDSQAALAILLAEGGSWRTRHLRLRWSFARQAVLRGDWQVGHVPGERMIADIGTKALASTRLELLKEMLGMKKTGHVEVEDAGKNEEKGKKIPSQPQGPEVATLALRLITLAATLQMSKAMDDEEEESSAEFNQLMMIYTILVVMATLGLQALWKVGVSSACSSLRNWLLGGEGRSLPAEPEEPEVRRPNMEELMTSMGRAEDGSGRGALVMV</sequence>
<keyword evidence="7" id="KW-1185">Reference proteome</keyword>
<organism evidence="5">
    <name type="scientific">Cladocopium goreaui</name>
    <dbReference type="NCBI Taxonomy" id="2562237"/>
    <lineage>
        <taxon>Eukaryota</taxon>
        <taxon>Sar</taxon>
        <taxon>Alveolata</taxon>
        <taxon>Dinophyceae</taxon>
        <taxon>Suessiales</taxon>
        <taxon>Symbiodiniaceae</taxon>
        <taxon>Cladocopium</taxon>
    </lineage>
</organism>
<dbReference type="PROSITE" id="PS50103">
    <property type="entry name" value="ZF_C3H1"/>
    <property type="match status" value="1"/>
</dbReference>
<feature type="region of interest" description="Disordered" evidence="2">
    <location>
        <begin position="33"/>
        <end position="150"/>
    </location>
</feature>
<feature type="region of interest" description="Disordered" evidence="2">
    <location>
        <begin position="1289"/>
        <end position="1308"/>
    </location>
</feature>
<feature type="region of interest" description="Disordered" evidence="2">
    <location>
        <begin position="1314"/>
        <end position="1370"/>
    </location>
</feature>
<reference evidence="6" key="2">
    <citation type="submission" date="2024-04" db="EMBL/GenBank/DDBJ databases">
        <authorList>
            <person name="Chen Y."/>
            <person name="Shah S."/>
            <person name="Dougan E. K."/>
            <person name="Thang M."/>
            <person name="Chan C."/>
        </authorList>
    </citation>
    <scope>NUCLEOTIDE SEQUENCE [LARGE SCALE GENOMIC DNA]</scope>
</reference>
<proteinExistence type="predicted"/>
<feature type="compositionally biased region" description="Low complexity" evidence="2">
    <location>
        <begin position="760"/>
        <end position="775"/>
    </location>
</feature>
<evidence type="ECO:0000259" key="4">
    <source>
        <dbReference type="PROSITE" id="PS50994"/>
    </source>
</evidence>
<evidence type="ECO:0000259" key="3">
    <source>
        <dbReference type="PROSITE" id="PS50103"/>
    </source>
</evidence>
<evidence type="ECO:0000313" key="5">
    <source>
        <dbReference type="EMBL" id="CAI4019141.1"/>
    </source>
</evidence>
<dbReference type="SUPFAM" id="SSF53098">
    <property type="entry name" value="Ribonuclease H-like"/>
    <property type="match status" value="1"/>
</dbReference>
<protein>
    <submittedName>
        <fullName evidence="5">Uncharacterized protein</fullName>
    </submittedName>
</protein>
<accession>A0A9P1GQ76</accession>
<dbReference type="PROSITE" id="PS50994">
    <property type="entry name" value="INTEGRASE"/>
    <property type="match status" value="1"/>
</dbReference>
<dbReference type="OrthoDB" id="444716at2759"/>
<dbReference type="GO" id="GO:0015074">
    <property type="term" value="P:DNA integration"/>
    <property type="evidence" value="ECO:0007669"/>
    <property type="project" value="InterPro"/>
</dbReference>
<dbReference type="InterPro" id="IPR036397">
    <property type="entry name" value="RNaseH_sf"/>
</dbReference>
<dbReference type="GO" id="GO:0008270">
    <property type="term" value="F:zinc ion binding"/>
    <property type="evidence" value="ECO:0007669"/>
    <property type="project" value="UniProtKB-KW"/>
</dbReference>
<feature type="region of interest" description="Disordered" evidence="2">
    <location>
        <begin position="230"/>
        <end position="346"/>
    </location>
</feature>
<dbReference type="Gene3D" id="3.30.420.10">
    <property type="entry name" value="Ribonuclease H-like superfamily/Ribonuclease H"/>
    <property type="match status" value="1"/>
</dbReference>
<feature type="domain" description="Integrase catalytic" evidence="4">
    <location>
        <begin position="1342"/>
        <end position="1505"/>
    </location>
</feature>
<reference evidence="5" key="1">
    <citation type="submission" date="2022-10" db="EMBL/GenBank/DDBJ databases">
        <authorList>
            <person name="Chen Y."/>
            <person name="Dougan E. K."/>
            <person name="Chan C."/>
            <person name="Rhodes N."/>
            <person name="Thang M."/>
        </authorList>
    </citation>
    <scope>NUCLEOTIDE SEQUENCE</scope>
</reference>
<feature type="compositionally biased region" description="Polar residues" evidence="2">
    <location>
        <begin position="701"/>
        <end position="716"/>
    </location>
</feature>
<feature type="domain" description="C3H1-type" evidence="3">
    <location>
        <begin position="656"/>
        <end position="684"/>
    </location>
</feature>
<evidence type="ECO:0000313" key="6">
    <source>
        <dbReference type="EMBL" id="CAL1172516.1"/>
    </source>
</evidence>
<name>A0A9P1GQ76_9DINO</name>
<dbReference type="Proteomes" id="UP001152797">
    <property type="component" value="Unassembled WGS sequence"/>
</dbReference>
<feature type="region of interest" description="Disordered" evidence="2">
    <location>
        <begin position="695"/>
        <end position="744"/>
    </location>
</feature>
<keyword evidence="1" id="KW-0479">Metal-binding</keyword>
<feature type="compositionally biased region" description="Basic and acidic residues" evidence="2">
    <location>
        <begin position="270"/>
        <end position="293"/>
    </location>
</feature>
<comment type="caution">
    <text evidence="5">The sequence shown here is derived from an EMBL/GenBank/DDBJ whole genome shotgun (WGS) entry which is preliminary data.</text>
</comment>
<dbReference type="CDD" id="cd09272">
    <property type="entry name" value="RNase_HI_RT_Ty1"/>
    <property type="match status" value="1"/>
</dbReference>
<feature type="compositionally biased region" description="Pro residues" evidence="2">
    <location>
        <begin position="85"/>
        <end position="96"/>
    </location>
</feature>
<dbReference type="EMBL" id="CAMXCT030006733">
    <property type="protein sequence ID" value="CAL4806453.1"/>
    <property type="molecule type" value="Genomic_DNA"/>
</dbReference>
<dbReference type="GO" id="GO:0003676">
    <property type="term" value="F:nucleic acid binding"/>
    <property type="evidence" value="ECO:0007669"/>
    <property type="project" value="InterPro"/>
</dbReference>
<feature type="zinc finger region" description="C3H1-type" evidence="1">
    <location>
        <begin position="656"/>
        <end position="684"/>
    </location>
</feature>
<feature type="compositionally biased region" description="Polar residues" evidence="2">
    <location>
        <begin position="333"/>
        <end position="346"/>
    </location>
</feature>
<feature type="compositionally biased region" description="Basic and acidic residues" evidence="2">
    <location>
        <begin position="302"/>
        <end position="325"/>
    </location>
</feature>
<dbReference type="EMBL" id="CAMXCT010006733">
    <property type="protein sequence ID" value="CAI4019141.1"/>
    <property type="molecule type" value="Genomic_DNA"/>
</dbReference>
<feature type="compositionally biased region" description="Basic and acidic residues" evidence="2">
    <location>
        <begin position="721"/>
        <end position="736"/>
    </location>
</feature>
<gene>
    <name evidence="5" type="ORF">C1SCF055_LOCUS43661</name>
</gene>
<dbReference type="EMBL" id="CAMXCT020006733">
    <property type="protein sequence ID" value="CAL1172516.1"/>
    <property type="molecule type" value="Genomic_DNA"/>
</dbReference>
<feature type="compositionally biased region" description="Basic and acidic residues" evidence="2">
    <location>
        <begin position="33"/>
        <end position="49"/>
    </location>
</feature>
<evidence type="ECO:0000313" key="7">
    <source>
        <dbReference type="Proteomes" id="UP001152797"/>
    </source>
</evidence>